<organism evidence="2 3">
    <name type="scientific">Apophysomyces ossiformis</name>
    <dbReference type="NCBI Taxonomy" id="679940"/>
    <lineage>
        <taxon>Eukaryota</taxon>
        <taxon>Fungi</taxon>
        <taxon>Fungi incertae sedis</taxon>
        <taxon>Mucoromycota</taxon>
        <taxon>Mucoromycotina</taxon>
        <taxon>Mucoromycetes</taxon>
        <taxon>Mucorales</taxon>
        <taxon>Mucorineae</taxon>
        <taxon>Mucoraceae</taxon>
        <taxon>Apophysomyces</taxon>
    </lineage>
</organism>
<dbReference type="AlphaFoldDB" id="A0A8H7EKN3"/>
<accession>A0A8H7EKN3</accession>
<dbReference type="GO" id="GO:0008270">
    <property type="term" value="F:zinc ion binding"/>
    <property type="evidence" value="ECO:0007669"/>
    <property type="project" value="InterPro"/>
</dbReference>
<feature type="domain" description="CCHC-type" evidence="1">
    <location>
        <begin position="84"/>
        <end position="98"/>
    </location>
</feature>
<dbReference type="Gene3D" id="4.10.60.10">
    <property type="entry name" value="Zinc finger, CCHC-type"/>
    <property type="match status" value="1"/>
</dbReference>
<evidence type="ECO:0000259" key="1">
    <source>
        <dbReference type="SMART" id="SM00343"/>
    </source>
</evidence>
<feature type="non-terminal residue" evidence="2">
    <location>
        <position position="1"/>
    </location>
</feature>
<sequence length="135" mass="15357">SPFCRNVLGPALKEAFGCYGRVLNVQLCTDDFGLLTLKEYVLLDTSSDKNSVEFQKLKHEVHFEVAGRKRIILARWCRMTVHYNYCKKEGHKVATCPTLRARKDQTSCKICYNCDSADHLITACPKIMSTHVGEK</sequence>
<feature type="domain" description="CCHC-type" evidence="1">
    <location>
        <begin position="110"/>
        <end position="126"/>
    </location>
</feature>
<gene>
    <name evidence="2" type="ORF">EC973_006933</name>
</gene>
<evidence type="ECO:0000313" key="2">
    <source>
        <dbReference type="EMBL" id="KAF7720614.1"/>
    </source>
</evidence>
<name>A0A8H7EKN3_9FUNG</name>
<reference evidence="2" key="1">
    <citation type="submission" date="2020-01" db="EMBL/GenBank/DDBJ databases">
        <title>Genome Sequencing of Three Apophysomyces-Like Fungal Strains Confirms a Novel Fungal Genus in the Mucoromycota with divergent Burkholderia-like Endosymbiotic Bacteria.</title>
        <authorList>
            <person name="Stajich J.E."/>
            <person name="Macias A.M."/>
            <person name="Carter-House D."/>
            <person name="Lovett B."/>
            <person name="Kasson L.R."/>
            <person name="Berry K."/>
            <person name="Grigoriev I."/>
            <person name="Chang Y."/>
            <person name="Spatafora J."/>
            <person name="Kasson M.T."/>
        </authorList>
    </citation>
    <scope>NUCLEOTIDE SEQUENCE</scope>
    <source>
        <strain evidence="2">NRRL A-21654</strain>
    </source>
</reference>
<evidence type="ECO:0000313" key="3">
    <source>
        <dbReference type="Proteomes" id="UP000605846"/>
    </source>
</evidence>
<dbReference type="SMART" id="SM00343">
    <property type="entry name" value="ZnF_C2HC"/>
    <property type="match status" value="2"/>
</dbReference>
<keyword evidence="3" id="KW-1185">Reference proteome</keyword>
<comment type="caution">
    <text evidence="2">The sequence shown here is derived from an EMBL/GenBank/DDBJ whole genome shotgun (WGS) entry which is preliminary data.</text>
</comment>
<dbReference type="EMBL" id="JABAYA010000478">
    <property type="protein sequence ID" value="KAF7720614.1"/>
    <property type="molecule type" value="Genomic_DNA"/>
</dbReference>
<dbReference type="OrthoDB" id="2287167at2759"/>
<dbReference type="InterPro" id="IPR001878">
    <property type="entry name" value="Znf_CCHC"/>
</dbReference>
<dbReference type="Proteomes" id="UP000605846">
    <property type="component" value="Unassembled WGS sequence"/>
</dbReference>
<dbReference type="GO" id="GO:0003676">
    <property type="term" value="F:nucleic acid binding"/>
    <property type="evidence" value="ECO:0007669"/>
    <property type="project" value="InterPro"/>
</dbReference>
<proteinExistence type="predicted"/>
<protein>
    <recommendedName>
        <fullName evidence="1">CCHC-type domain-containing protein</fullName>
    </recommendedName>
</protein>